<feature type="domain" description="Polysaccharide lyase family 8 C-terminal" evidence="1">
    <location>
        <begin position="15"/>
        <end position="74"/>
    </location>
</feature>
<dbReference type="EMBL" id="LJGW01000088">
    <property type="protein sequence ID" value="OEV13270.1"/>
    <property type="molecule type" value="Genomic_DNA"/>
</dbReference>
<dbReference type="InterPro" id="IPR004103">
    <property type="entry name" value="Lyase_8_C"/>
</dbReference>
<dbReference type="Pfam" id="PF02884">
    <property type="entry name" value="Lyase_8_C"/>
    <property type="match status" value="1"/>
</dbReference>
<dbReference type="InterPro" id="IPR011071">
    <property type="entry name" value="Lyase_8-like_C"/>
</dbReference>
<accession>A0A1E7LAT9</accession>
<comment type="caution">
    <text evidence="2">The sequence shown here is derived from an EMBL/GenBank/DDBJ whole genome shotgun (WGS) entry which is preliminary data.</text>
</comment>
<evidence type="ECO:0000259" key="1">
    <source>
        <dbReference type="Pfam" id="PF02884"/>
    </source>
</evidence>
<name>A0A1E7LAT9_9ACTN</name>
<reference evidence="2 3" key="1">
    <citation type="journal article" date="2016" name="Front. Microbiol.">
        <title>Comparative Genomics Analysis of Streptomyces Species Reveals Their Adaptation to the Marine Environment and Their Diversity at the Genomic Level.</title>
        <authorList>
            <person name="Tian X."/>
            <person name="Zhang Z."/>
            <person name="Yang T."/>
            <person name="Chen M."/>
            <person name="Li J."/>
            <person name="Chen F."/>
            <person name="Yang J."/>
            <person name="Li W."/>
            <person name="Zhang B."/>
            <person name="Zhang Z."/>
            <person name="Wu J."/>
            <person name="Zhang C."/>
            <person name="Long L."/>
            <person name="Xiao J."/>
        </authorList>
    </citation>
    <scope>NUCLEOTIDE SEQUENCE [LARGE SCALE GENOMIC DNA]</scope>
    <source>
        <strain evidence="2 3">SCSIO 10429</strain>
    </source>
</reference>
<dbReference type="SUPFAM" id="SSF49863">
    <property type="entry name" value="Hyaluronate lyase-like, C-terminal domain"/>
    <property type="match status" value="1"/>
</dbReference>
<keyword evidence="2" id="KW-0456">Lyase</keyword>
<dbReference type="GO" id="GO:0016829">
    <property type="term" value="F:lyase activity"/>
    <property type="evidence" value="ECO:0007669"/>
    <property type="project" value="UniProtKB-KW"/>
</dbReference>
<dbReference type="GO" id="GO:0005975">
    <property type="term" value="P:carbohydrate metabolic process"/>
    <property type="evidence" value="ECO:0007669"/>
    <property type="project" value="InterPro"/>
</dbReference>
<proteinExistence type="predicted"/>
<protein>
    <submittedName>
        <fullName evidence="2">Lyase</fullName>
    </submittedName>
</protein>
<dbReference type="Proteomes" id="UP000176005">
    <property type="component" value="Unassembled WGS sequence"/>
</dbReference>
<keyword evidence="3" id="KW-1185">Reference proteome</keyword>
<dbReference type="GO" id="GO:0005576">
    <property type="term" value="C:extracellular region"/>
    <property type="evidence" value="ECO:0007669"/>
    <property type="project" value="InterPro"/>
</dbReference>
<dbReference type="AlphaFoldDB" id="A0A1E7LAT9"/>
<evidence type="ECO:0000313" key="3">
    <source>
        <dbReference type="Proteomes" id="UP000176005"/>
    </source>
</evidence>
<feature type="non-terminal residue" evidence="2">
    <location>
        <position position="1"/>
    </location>
</feature>
<dbReference type="Gene3D" id="2.60.220.10">
    <property type="entry name" value="Polysaccharide lyase family 8-like, C-terminal"/>
    <property type="match status" value="1"/>
</dbReference>
<gene>
    <name evidence="2" type="ORF">AN218_04460</name>
</gene>
<organism evidence="2 3">
    <name type="scientific">Streptomyces nanshensis</name>
    <dbReference type="NCBI Taxonomy" id="518642"/>
    <lineage>
        <taxon>Bacteria</taxon>
        <taxon>Bacillati</taxon>
        <taxon>Actinomycetota</taxon>
        <taxon>Actinomycetes</taxon>
        <taxon>Kitasatosporales</taxon>
        <taxon>Streptomycetaceae</taxon>
        <taxon>Streptomyces</taxon>
    </lineage>
</organism>
<sequence length="123" mass="13281">RLAARAADRRWLTVDANDAAAQAVTVRRLGLSAANFWRAGSAGRLTSGAPASVLVRRERRTARLHVAEPSRTGEPFELTWDRPVREVVSADKGLEVLGAGRRLRLRVTPGTAGASLGCTVRLR</sequence>
<evidence type="ECO:0000313" key="2">
    <source>
        <dbReference type="EMBL" id="OEV13270.1"/>
    </source>
</evidence>
<dbReference type="RefSeq" id="WP_244900259.1">
    <property type="nucleotide sequence ID" value="NZ_LJGW01000088.1"/>
</dbReference>